<dbReference type="Proteomes" id="UP000258127">
    <property type="component" value="Chromosome"/>
</dbReference>
<dbReference type="InterPro" id="IPR050469">
    <property type="entry name" value="Diguanylate_Cyclase"/>
</dbReference>
<dbReference type="PANTHER" id="PTHR45138:SF9">
    <property type="entry name" value="DIGUANYLATE CYCLASE DGCM-RELATED"/>
    <property type="match status" value="1"/>
</dbReference>
<keyword evidence="3" id="KW-1133">Transmembrane helix</keyword>
<evidence type="ECO:0000256" key="3">
    <source>
        <dbReference type="SAM" id="Phobius"/>
    </source>
</evidence>
<dbReference type="SMART" id="SM00267">
    <property type="entry name" value="GGDEF"/>
    <property type="match status" value="1"/>
</dbReference>
<dbReference type="SUPFAM" id="SSF55073">
    <property type="entry name" value="Nucleotide cyclase"/>
    <property type="match status" value="1"/>
</dbReference>
<keyword evidence="3" id="KW-0812">Transmembrane</keyword>
<dbReference type="Pfam" id="PF00990">
    <property type="entry name" value="GGDEF"/>
    <property type="match status" value="1"/>
</dbReference>
<evidence type="ECO:0000256" key="1">
    <source>
        <dbReference type="ARBA" id="ARBA00012528"/>
    </source>
</evidence>
<dbReference type="CDD" id="cd01949">
    <property type="entry name" value="GGDEF"/>
    <property type="match status" value="1"/>
</dbReference>
<dbReference type="AlphaFoldDB" id="A0AAI8KBG4"/>
<dbReference type="PANTHER" id="PTHR45138">
    <property type="entry name" value="REGULATORY COMPONENTS OF SENSORY TRANSDUCTION SYSTEM"/>
    <property type="match status" value="1"/>
</dbReference>
<feature type="transmembrane region" description="Helical" evidence="3">
    <location>
        <begin position="82"/>
        <end position="99"/>
    </location>
</feature>
<protein>
    <recommendedName>
        <fullName evidence="1">diguanylate cyclase</fullName>
        <ecNumber evidence="1">2.7.7.65</ecNumber>
    </recommendedName>
</protein>
<keyword evidence="6" id="KW-1185">Reference proteome</keyword>
<evidence type="ECO:0000259" key="4">
    <source>
        <dbReference type="PROSITE" id="PS50887"/>
    </source>
</evidence>
<dbReference type="EC" id="2.7.7.65" evidence="1"/>
<reference evidence="5 6" key="1">
    <citation type="submission" date="2018-08" db="EMBL/GenBank/DDBJ databases">
        <authorList>
            <person name="Lee Y."/>
            <person name="Kakembo D."/>
        </authorList>
    </citation>
    <scope>NUCLEOTIDE SEQUENCE [LARGE SCALE GENOMIC DNA]</scope>
    <source>
        <strain evidence="5 6">JBCS1880</strain>
    </source>
</reference>
<organism evidence="5 6">
    <name type="scientific">Pseudomonas parafulva</name>
    <dbReference type="NCBI Taxonomy" id="157782"/>
    <lineage>
        <taxon>Bacteria</taxon>
        <taxon>Pseudomonadati</taxon>
        <taxon>Pseudomonadota</taxon>
        <taxon>Gammaproteobacteria</taxon>
        <taxon>Pseudomonadales</taxon>
        <taxon>Pseudomonadaceae</taxon>
        <taxon>Pseudomonas</taxon>
    </lineage>
</organism>
<dbReference type="InterPro" id="IPR000160">
    <property type="entry name" value="GGDEF_dom"/>
</dbReference>
<dbReference type="InterPro" id="IPR029787">
    <property type="entry name" value="Nucleotide_cyclase"/>
</dbReference>
<feature type="domain" description="GGDEF" evidence="4">
    <location>
        <begin position="220"/>
        <end position="347"/>
    </location>
</feature>
<feature type="transmembrane region" description="Helical" evidence="3">
    <location>
        <begin position="155"/>
        <end position="171"/>
    </location>
</feature>
<dbReference type="NCBIfam" id="TIGR00254">
    <property type="entry name" value="GGDEF"/>
    <property type="match status" value="1"/>
</dbReference>
<evidence type="ECO:0000313" key="5">
    <source>
        <dbReference type="EMBL" id="AXO89779.1"/>
    </source>
</evidence>
<dbReference type="InterPro" id="IPR043128">
    <property type="entry name" value="Rev_trsase/Diguanyl_cyclase"/>
</dbReference>
<evidence type="ECO:0000256" key="2">
    <source>
        <dbReference type="ARBA" id="ARBA00034247"/>
    </source>
</evidence>
<feature type="transmembrane region" description="Helical" evidence="3">
    <location>
        <begin position="131"/>
        <end position="149"/>
    </location>
</feature>
<dbReference type="Gene3D" id="3.30.70.270">
    <property type="match status" value="1"/>
</dbReference>
<feature type="transmembrane region" description="Helical" evidence="3">
    <location>
        <begin position="105"/>
        <end position="124"/>
    </location>
</feature>
<proteinExistence type="predicted"/>
<keyword evidence="3" id="KW-0472">Membrane</keyword>
<dbReference type="GO" id="GO:0052621">
    <property type="term" value="F:diguanylate cyclase activity"/>
    <property type="evidence" value="ECO:0007669"/>
    <property type="project" value="UniProtKB-EC"/>
</dbReference>
<feature type="transmembrane region" description="Helical" evidence="3">
    <location>
        <begin position="56"/>
        <end position="75"/>
    </location>
</feature>
<sequence length="352" mass="39220">MPRNLESLSPMPSVSASHEQRIRLLLRQGIIAVQLLVIVTWGLVHVMLAERLSRPGAWVTLATLSGLFLIQTFTVSHRVWRFSGLLFVLAAVSGFRLIFEEYPLLYEHYALPLTVLAVVGASLLIRGPMDYLVVASLTWLLVWPFAGSAHDSARWSYLALFVTFSIGLGWINSRTYLRALQVTLDVEQHYRTLSETDHLTGLLNRRALMERFERFVASHPAGYFMMIDIDDFKRVNDSLGHAAGDQVLCLLARRLKAKAGADYVGRLGGEEFGIILNTQDASRAVAWAESLLQEVRQSRDAPAPFTFSAGLVPFVHGQALSDILIHADRNLYRAKRAGKDRVQLGSPTGLPV</sequence>
<name>A0AAI8KBG4_9PSED</name>
<gene>
    <name evidence="5" type="ORF">DZC75_17845</name>
</gene>
<accession>A0AAI8KBG4</accession>
<dbReference type="PROSITE" id="PS50887">
    <property type="entry name" value="GGDEF"/>
    <property type="match status" value="1"/>
</dbReference>
<dbReference type="EMBL" id="CP031641">
    <property type="protein sequence ID" value="AXO89779.1"/>
    <property type="molecule type" value="Genomic_DNA"/>
</dbReference>
<comment type="catalytic activity">
    <reaction evidence="2">
        <text>2 GTP = 3',3'-c-di-GMP + 2 diphosphate</text>
        <dbReference type="Rhea" id="RHEA:24898"/>
        <dbReference type="ChEBI" id="CHEBI:33019"/>
        <dbReference type="ChEBI" id="CHEBI:37565"/>
        <dbReference type="ChEBI" id="CHEBI:58805"/>
        <dbReference type="EC" id="2.7.7.65"/>
    </reaction>
</comment>
<feature type="transmembrane region" description="Helical" evidence="3">
    <location>
        <begin position="24"/>
        <end position="44"/>
    </location>
</feature>
<dbReference type="RefSeq" id="WP_080754760.1">
    <property type="nucleotide sequence ID" value="NZ_CP009747.1"/>
</dbReference>
<evidence type="ECO:0000313" key="6">
    <source>
        <dbReference type="Proteomes" id="UP000258127"/>
    </source>
</evidence>